<gene>
    <name evidence="4" type="ORF">HLUCCA11_18965</name>
</gene>
<reference evidence="4 5" key="1">
    <citation type="submission" date="2015-09" db="EMBL/GenBank/DDBJ databases">
        <title>Identification and resolution of microdiversity through metagenomic sequencing of parallel consortia.</title>
        <authorList>
            <person name="Nelson W.C."/>
            <person name="Romine M.F."/>
            <person name="Lindemann S.R."/>
        </authorList>
    </citation>
    <scope>NUCLEOTIDE SEQUENCE [LARGE SCALE GENOMIC DNA]</scope>
    <source>
        <strain evidence="4">Ana</strain>
    </source>
</reference>
<feature type="transmembrane region" description="Helical" evidence="2">
    <location>
        <begin position="437"/>
        <end position="460"/>
    </location>
</feature>
<sequence>MAITTRITQTGRSYRKWRYLCRNVSLSLVLLASSGVVSQAIALEADTVTEKRAISGESLVEESSDSAPLDETKERTLNTSSNDPPSGEDAIARDNEADKALKKTDTEMGGKIVAVDMPLAEVAIDEATAIIPDVTQLTLDAFSLVEGEKSAADVLTLGDLSDMLDLRNMTVGAAIVGRHRNELQTLTLDQYEFLGDMTISEVADMAGLHFKTVGEIPIVETAILTFLNHPVLVRERKVTLSRFLSQYPEIGSIKLSLLELPEYHYSAIPKLLSVPITSIPNWRQLKVSSIVGLKELPIHQNLQIDGEIVTLTTARMGKRTEIQLIKESGQGSGFSATWSEALDERALRPFGSFFLKPMIAGETIRIDAYFKSCTGSERSCEFIGPFAYPNYKVGDHFYVSQADWRTIVAQDQQAIEFVREPAPAAEEQTATLFDEQLLKIVAAGVLAALTGGISVLFWLLSRNRKEAKS</sequence>
<keyword evidence="2" id="KW-0812">Transmembrane</keyword>
<comment type="caution">
    <text evidence="4">The sequence shown here is derived from an EMBL/GenBank/DDBJ whole genome shotgun (WGS) entry which is preliminary data.</text>
</comment>
<evidence type="ECO:0000256" key="1">
    <source>
        <dbReference type="SAM" id="MobiDB-lite"/>
    </source>
</evidence>
<proteinExistence type="predicted"/>
<keyword evidence="3" id="KW-0732">Signal</keyword>
<dbReference type="Proteomes" id="UP000050465">
    <property type="component" value="Unassembled WGS sequence"/>
</dbReference>
<name>A0A0P8DB48_9CYAN</name>
<dbReference type="AlphaFoldDB" id="A0A0P8DB48"/>
<accession>A0A0P8DB48</accession>
<evidence type="ECO:0000256" key="2">
    <source>
        <dbReference type="SAM" id="Phobius"/>
    </source>
</evidence>
<dbReference type="EMBL" id="LJZR01000034">
    <property type="protein sequence ID" value="KPQ33316.1"/>
    <property type="molecule type" value="Genomic_DNA"/>
</dbReference>
<protein>
    <submittedName>
        <fullName evidence="4">Uncharacterized protein</fullName>
    </submittedName>
</protein>
<feature type="chain" id="PRO_5006149187" evidence="3">
    <location>
        <begin position="43"/>
        <end position="469"/>
    </location>
</feature>
<dbReference type="STRING" id="1666911.HLUCCA11_18965"/>
<keyword evidence="2" id="KW-1133">Transmembrane helix</keyword>
<feature type="signal peptide" evidence="3">
    <location>
        <begin position="1"/>
        <end position="42"/>
    </location>
</feature>
<organism evidence="4 5">
    <name type="scientific">Phormidesmis priestleyi Ana</name>
    <dbReference type="NCBI Taxonomy" id="1666911"/>
    <lineage>
        <taxon>Bacteria</taxon>
        <taxon>Bacillati</taxon>
        <taxon>Cyanobacteriota</taxon>
        <taxon>Cyanophyceae</taxon>
        <taxon>Leptolyngbyales</taxon>
        <taxon>Leptolyngbyaceae</taxon>
        <taxon>Phormidesmis</taxon>
    </lineage>
</organism>
<evidence type="ECO:0000256" key="3">
    <source>
        <dbReference type="SAM" id="SignalP"/>
    </source>
</evidence>
<evidence type="ECO:0000313" key="4">
    <source>
        <dbReference type="EMBL" id="KPQ33316.1"/>
    </source>
</evidence>
<feature type="region of interest" description="Disordered" evidence="1">
    <location>
        <begin position="56"/>
        <end position="91"/>
    </location>
</feature>
<keyword evidence="2" id="KW-0472">Membrane</keyword>
<evidence type="ECO:0000313" key="5">
    <source>
        <dbReference type="Proteomes" id="UP000050465"/>
    </source>
</evidence>